<reference evidence="3 4" key="1">
    <citation type="submission" date="2017-02" db="EMBL/GenBank/DDBJ databases">
        <authorList>
            <person name="Peterson S.W."/>
        </authorList>
    </citation>
    <scope>NUCLEOTIDE SEQUENCE [LARGE SCALE GENOMIC DNA]</scope>
    <source>
        <strain evidence="3 4">DSM 16080</strain>
    </source>
</reference>
<name>A0A1T4WBI4_9BACT</name>
<keyword evidence="2" id="KW-0170">Cobalt</keyword>
<dbReference type="EMBL" id="FUYC01000002">
    <property type="protein sequence ID" value="SKA74557.1"/>
    <property type="molecule type" value="Genomic_DNA"/>
</dbReference>
<dbReference type="PIRSF" id="PIRSF033579">
    <property type="entry name" value="Anaer_Co_chel"/>
    <property type="match status" value="1"/>
</dbReference>
<evidence type="ECO:0000313" key="4">
    <source>
        <dbReference type="Proteomes" id="UP000190027"/>
    </source>
</evidence>
<dbReference type="Proteomes" id="UP000190027">
    <property type="component" value="Unassembled WGS sequence"/>
</dbReference>
<dbReference type="GO" id="GO:0019251">
    <property type="term" value="P:anaerobic cobalamin biosynthetic process"/>
    <property type="evidence" value="ECO:0007669"/>
    <property type="project" value="InterPro"/>
</dbReference>
<evidence type="ECO:0000256" key="2">
    <source>
        <dbReference type="PIRSR" id="PIRSR033579-3"/>
    </source>
</evidence>
<dbReference type="Pfam" id="PF06180">
    <property type="entry name" value="CbiK"/>
    <property type="match status" value="1"/>
</dbReference>
<evidence type="ECO:0000256" key="1">
    <source>
        <dbReference type="PIRSR" id="PIRSR033579-1"/>
    </source>
</evidence>
<feature type="active site" description="Proton acceptor" evidence="1">
    <location>
        <position position="147"/>
    </location>
</feature>
<sequence length="263" mass="28885">MNYAILLAAYGSRKPEAQDAVAHLQTMVREKYPDVPCHVAYTSQHVREKLAAKGEPAPSPAQCLDMLAEQGIRDVAAQSLHIIPGREFHDLLALANERSVHSEDFHRIEVGFPLLAGEHGVVRVAEALLNIAREHTPKNAATLFMGHGSRHAGSEYYTALNDQVQLRDPLVFVAPIDGPEISGIRDTLTSKQVTNATLLPLLFGAGWHANRDLAGDRPESWESLLQAAGVECNVVLKGAAEHPQLSNIWLRHLDDAVQRLLHH</sequence>
<dbReference type="STRING" id="1121449.SAMN02745704_00699"/>
<dbReference type="GO" id="GO:0046872">
    <property type="term" value="F:metal ion binding"/>
    <property type="evidence" value="ECO:0007669"/>
    <property type="project" value="UniProtKB-KW"/>
</dbReference>
<organism evidence="3 4">
    <name type="scientific">Paucidesulfovibrio gracilis DSM 16080</name>
    <dbReference type="NCBI Taxonomy" id="1121449"/>
    <lineage>
        <taxon>Bacteria</taxon>
        <taxon>Pseudomonadati</taxon>
        <taxon>Thermodesulfobacteriota</taxon>
        <taxon>Desulfovibrionia</taxon>
        <taxon>Desulfovibrionales</taxon>
        <taxon>Desulfovibrionaceae</taxon>
        <taxon>Paucidesulfovibrio</taxon>
    </lineage>
</organism>
<keyword evidence="2" id="KW-0479">Metal-binding</keyword>
<keyword evidence="4" id="KW-1185">Reference proteome</keyword>
<feature type="binding site" evidence="2">
    <location>
        <position position="147"/>
    </location>
    <ligand>
        <name>Co(2+)</name>
        <dbReference type="ChEBI" id="CHEBI:48828"/>
    </ligand>
</feature>
<dbReference type="GO" id="GO:0016852">
    <property type="term" value="F:sirohydrochlorin cobaltochelatase activity"/>
    <property type="evidence" value="ECO:0007669"/>
    <property type="project" value="InterPro"/>
</dbReference>
<accession>A0A1T4WBI4</accession>
<dbReference type="InterPro" id="IPR010388">
    <property type="entry name" value="Anaerobic_Co-chelatase"/>
</dbReference>
<protein>
    <submittedName>
        <fullName evidence="3">Sirohydrochlorin cobaltochelatase</fullName>
    </submittedName>
</protein>
<dbReference type="AlphaFoldDB" id="A0A1T4WBI4"/>
<dbReference type="RefSeq" id="WP_144019106.1">
    <property type="nucleotide sequence ID" value="NZ_FUYC01000002.1"/>
</dbReference>
<dbReference type="SUPFAM" id="SSF53800">
    <property type="entry name" value="Chelatase"/>
    <property type="match status" value="1"/>
</dbReference>
<gene>
    <name evidence="3" type="ORF">SAMN02745704_00699</name>
</gene>
<evidence type="ECO:0000313" key="3">
    <source>
        <dbReference type="EMBL" id="SKA74557.1"/>
    </source>
</evidence>
<dbReference type="Gene3D" id="3.40.50.1400">
    <property type="match status" value="2"/>
</dbReference>
<dbReference type="OrthoDB" id="9770331at2"/>
<feature type="binding site" evidence="2">
    <location>
        <position position="208"/>
    </location>
    <ligand>
        <name>Co(2+)</name>
        <dbReference type="ChEBI" id="CHEBI:48828"/>
    </ligand>
</feature>
<proteinExistence type="predicted"/>